<evidence type="ECO:0000256" key="1">
    <source>
        <dbReference type="ARBA" id="ARBA00004651"/>
    </source>
</evidence>
<dbReference type="AlphaFoldDB" id="A0A4Q1DA83"/>
<comment type="subcellular location">
    <subcellularLocation>
        <location evidence="1 10">Cell membrane</location>
        <topology evidence="1 10">Multi-pass membrane protein</topology>
    </subcellularLocation>
</comment>
<organism evidence="12 13">
    <name type="scientific">Filimonas effusa</name>
    <dbReference type="NCBI Taxonomy" id="2508721"/>
    <lineage>
        <taxon>Bacteria</taxon>
        <taxon>Pseudomonadati</taxon>
        <taxon>Bacteroidota</taxon>
        <taxon>Chitinophagia</taxon>
        <taxon>Chitinophagales</taxon>
        <taxon>Chitinophagaceae</taxon>
        <taxon>Filimonas</taxon>
    </lineage>
</organism>
<dbReference type="RefSeq" id="WP_129002054.1">
    <property type="nucleotide sequence ID" value="NZ_SDHZ01000001.1"/>
</dbReference>
<dbReference type="GO" id="GO:0043952">
    <property type="term" value="P:protein transport by the Sec complex"/>
    <property type="evidence" value="ECO:0007669"/>
    <property type="project" value="TreeGrafter"/>
</dbReference>
<keyword evidence="6 10" id="KW-0653">Protein transport</keyword>
<comment type="similarity">
    <text evidence="2 10">Belongs to the SecG family.</text>
</comment>
<name>A0A4Q1DA83_9BACT</name>
<keyword evidence="4 10" id="KW-1003">Cell membrane</keyword>
<dbReference type="OrthoDB" id="1122493at2"/>
<keyword evidence="5 10" id="KW-0812">Transmembrane</keyword>
<dbReference type="Proteomes" id="UP000290545">
    <property type="component" value="Unassembled WGS sequence"/>
</dbReference>
<comment type="caution">
    <text evidence="10">Lacks conserved residue(s) required for the propagation of feature annotation.</text>
</comment>
<dbReference type="GO" id="GO:0005886">
    <property type="term" value="C:plasma membrane"/>
    <property type="evidence" value="ECO:0007669"/>
    <property type="project" value="UniProtKB-SubCell"/>
</dbReference>
<evidence type="ECO:0000313" key="12">
    <source>
        <dbReference type="EMBL" id="RXK86304.1"/>
    </source>
</evidence>
<gene>
    <name evidence="12" type="primary">secG</name>
    <name evidence="12" type="ORF">ESB13_05725</name>
</gene>
<dbReference type="GO" id="GO:0009306">
    <property type="term" value="P:protein secretion"/>
    <property type="evidence" value="ECO:0007669"/>
    <property type="project" value="UniProtKB-UniRule"/>
</dbReference>
<dbReference type="InterPro" id="IPR004692">
    <property type="entry name" value="SecG"/>
</dbReference>
<dbReference type="GO" id="GO:0015450">
    <property type="term" value="F:protein-transporting ATPase activity"/>
    <property type="evidence" value="ECO:0007669"/>
    <property type="project" value="UniProtKB-UniRule"/>
</dbReference>
<evidence type="ECO:0000256" key="7">
    <source>
        <dbReference type="ARBA" id="ARBA00022989"/>
    </source>
</evidence>
<dbReference type="PANTHER" id="PTHR34182">
    <property type="entry name" value="PROTEIN-EXPORT MEMBRANE PROTEIN SECG"/>
    <property type="match status" value="1"/>
</dbReference>
<protein>
    <recommendedName>
        <fullName evidence="10">Protein-export membrane protein SecG</fullName>
    </recommendedName>
</protein>
<keyword evidence="7 10" id="KW-1133">Transmembrane helix</keyword>
<evidence type="ECO:0000256" key="4">
    <source>
        <dbReference type="ARBA" id="ARBA00022475"/>
    </source>
</evidence>
<reference evidence="12 13" key="1">
    <citation type="submission" date="2019-01" db="EMBL/GenBank/DDBJ databases">
        <title>Filimonas sp. strain TTM-71.</title>
        <authorList>
            <person name="Chen W.-M."/>
        </authorList>
    </citation>
    <scope>NUCLEOTIDE SEQUENCE [LARGE SCALE GENOMIC DNA]</scope>
    <source>
        <strain evidence="12 13">TTM-71</strain>
    </source>
</reference>
<evidence type="ECO:0000256" key="2">
    <source>
        <dbReference type="ARBA" id="ARBA00008445"/>
    </source>
</evidence>
<feature type="transmembrane region" description="Helical" evidence="10">
    <location>
        <begin position="55"/>
        <end position="73"/>
    </location>
</feature>
<dbReference type="Pfam" id="PF03840">
    <property type="entry name" value="SecG"/>
    <property type="match status" value="1"/>
</dbReference>
<evidence type="ECO:0000256" key="8">
    <source>
        <dbReference type="ARBA" id="ARBA00023010"/>
    </source>
</evidence>
<evidence type="ECO:0000256" key="9">
    <source>
        <dbReference type="ARBA" id="ARBA00023136"/>
    </source>
</evidence>
<dbReference type="NCBIfam" id="TIGR00810">
    <property type="entry name" value="secG"/>
    <property type="match status" value="1"/>
</dbReference>
<evidence type="ECO:0000256" key="10">
    <source>
        <dbReference type="RuleBase" id="RU365087"/>
    </source>
</evidence>
<keyword evidence="9 10" id="KW-0472">Membrane</keyword>
<evidence type="ECO:0000256" key="6">
    <source>
        <dbReference type="ARBA" id="ARBA00022927"/>
    </source>
</evidence>
<keyword evidence="13" id="KW-1185">Reference proteome</keyword>
<keyword evidence="8 10" id="KW-0811">Translocation</keyword>
<evidence type="ECO:0000256" key="3">
    <source>
        <dbReference type="ARBA" id="ARBA00022448"/>
    </source>
</evidence>
<evidence type="ECO:0000313" key="13">
    <source>
        <dbReference type="Proteomes" id="UP000290545"/>
    </source>
</evidence>
<sequence>MIILFFSLIVLASLILGFFVLVQNPKGGGLSGSIAGFNNQFMGVKQTTDVLEKGTWLFACLIGVLCLVSSLFIKGGGATSDTLLQKVNTSAPAQTAPALPAPATPAPTPAP</sequence>
<evidence type="ECO:0000256" key="11">
    <source>
        <dbReference type="SAM" id="MobiDB-lite"/>
    </source>
</evidence>
<evidence type="ECO:0000256" key="5">
    <source>
        <dbReference type="ARBA" id="ARBA00022692"/>
    </source>
</evidence>
<comment type="function">
    <text evidence="10">Involved in protein export. Participates in an early event of protein translocation.</text>
</comment>
<dbReference type="PANTHER" id="PTHR34182:SF1">
    <property type="entry name" value="PROTEIN-EXPORT MEMBRANE PROTEIN SECG"/>
    <property type="match status" value="1"/>
</dbReference>
<accession>A0A4Q1DA83</accession>
<dbReference type="EMBL" id="SDHZ01000001">
    <property type="protein sequence ID" value="RXK86304.1"/>
    <property type="molecule type" value="Genomic_DNA"/>
</dbReference>
<proteinExistence type="inferred from homology"/>
<feature type="compositionally biased region" description="Pro residues" evidence="11">
    <location>
        <begin position="99"/>
        <end position="111"/>
    </location>
</feature>
<comment type="caution">
    <text evidence="12">The sequence shown here is derived from an EMBL/GenBank/DDBJ whole genome shotgun (WGS) entry which is preliminary data.</text>
</comment>
<dbReference type="GO" id="GO:0065002">
    <property type="term" value="P:intracellular protein transmembrane transport"/>
    <property type="evidence" value="ECO:0007669"/>
    <property type="project" value="TreeGrafter"/>
</dbReference>
<keyword evidence="3 10" id="KW-0813">Transport</keyword>
<feature type="region of interest" description="Disordered" evidence="11">
    <location>
        <begin position="92"/>
        <end position="111"/>
    </location>
</feature>